<sequence length="225" mass="24926">MSRDKHTLLKAAHRTSPYNHEKGMLGAFEYWLSSKNAECVKAVDSSTTTGRMLGVVVWFKQLPAAASEVPPPGVDKDEDEDEAEADEKIKTEESREEEKKPTDPLAQLEALTTSHLTSYQARIQPAGTKALVIGTLAVDPSAQNRGVGSLLIKHGTEIADREGALCWVHSSDDEGAVKVYAKAGFVLDDVLVVRLDEWARKAGIEGRFGDYRFRYMVRWPRSKPK</sequence>
<accession>A0A8H3FTM7</accession>
<dbReference type="AlphaFoldDB" id="A0A8H3FTM7"/>
<dbReference type="PROSITE" id="PS51186">
    <property type="entry name" value="GNAT"/>
    <property type="match status" value="1"/>
</dbReference>
<feature type="compositionally biased region" description="Acidic residues" evidence="1">
    <location>
        <begin position="76"/>
        <end position="85"/>
    </location>
</feature>
<dbReference type="Pfam" id="PF00583">
    <property type="entry name" value="Acetyltransf_1"/>
    <property type="match status" value="1"/>
</dbReference>
<dbReference type="OrthoDB" id="410198at2759"/>
<name>A0A8H3FTM7_9LECA</name>
<evidence type="ECO:0000313" key="3">
    <source>
        <dbReference type="EMBL" id="CAF9929790.1"/>
    </source>
</evidence>
<comment type="caution">
    <text evidence="3">The sequence shown here is derived from an EMBL/GenBank/DDBJ whole genome shotgun (WGS) entry which is preliminary data.</text>
</comment>
<evidence type="ECO:0000256" key="1">
    <source>
        <dbReference type="SAM" id="MobiDB-lite"/>
    </source>
</evidence>
<dbReference type="Gene3D" id="3.40.630.30">
    <property type="match status" value="1"/>
</dbReference>
<dbReference type="CDD" id="cd04301">
    <property type="entry name" value="NAT_SF"/>
    <property type="match status" value="1"/>
</dbReference>
<feature type="region of interest" description="Disordered" evidence="1">
    <location>
        <begin position="67"/>
        <end position="105"/>
    </location>
</feature>
<dbReference type="InterPro" id="IPR016181">
    <property type="entry name" value="Acyl_CoA_acyltransferase"/>
</dbReference>
<gene>
    <name evidence="3" type="ORF">GOMPHAMPRED_005494</name>
</gene>
<organism evidence="3 4">
    <name type="scientific">Gomphillus americanus</name>
    <dbReference type="NCBI Taxonomy" id="1940652"/>
    <lineage>
        <taxon>Eukaryota</taxon>
        <taxon>Fungi</taxon>
        <taxon>Dikarya</taxon>
        <taxon>Ascomycota</taxon>
        <taxon>Pezizomycotina</taxon>
        <taxon>Lecanoromycetes</taxon>
        <taxon>OSLEUM clade</taxon>
        <taxon>Ostropomycetidae</taxon>
        <taxon>Ostropales</taxon>
        <taxon>Graphidaceae</taxon>
        <taxon>Gomphilloideae</taxon>
        <taxon>Gomphillus</taxon>
    </lineage>
</organism>
<dbReference type="SUPFAM" id="SSF55729">
    <property type="entry name" value="Acyl-CoA N-acyltransferases (Nat)"/>
    <property type="match status" value="1"/>
</dbReference>
<feature type="domain" description="N-acetyltransferase" evidence="2">
    <location>
        <begin position="78"/>
        <end position="218"/>
    </location>
</feature>
<dbReference type="EMBL" id="CAJPDQ010000033">
    <property type="protein sequence ID" value="CAF9929790.1"/>
    <property type="molecule type" value="Genomic_DNA"/>
</dbReference>
<dbReference type="InterPro" id="IPR000182">
    <property type="entry name" value="GNAT_dom"/>
</dbReference>
<dbReference type="PANTHER" id="PTHR42791">
    <property type="entry name" value="GNAT FAMILY ACETYLTRANSFERASE"/>
    <property type="match status" value="1"/>
</dbReference>
<reference evidence="3" key="1">
    <citation type="submission" date="2021-03" db="EMBL/GenBank/DDBJ databases">
        <authorList>
            <person name="Tagirdzhanova G."/>
        </authorList>
    </citation>
    <scope>NUCLEOTIDE SEQUENCE</scope>
</reference>
<evidence type="ECO:0000313" key="4">
    <source>
        <dbReference type="Proteomes" id="UP000664169"/>
    </source>
</evidence>
<keyword evidence="4" id="KW-1185">Reference proteome</keyword>
<proteinExistence type="predicted"/>
<feature type="compositionally biased region" description="Basic and acidic residues" evidence="1">
    <location>
        <begin position="86"/>
        <end position="102"/>
    </location>
</feature>
<evidence type="ECO:0000259" key="2">
    <source>
        <dbReference type="PROSITE" id="PS51186"/>
    </source>
</evidence>
<dbReference type="Proteomes" id="UP000664169">
    <property type="component" value="Unassembled WGS sequence"/>
</dbReference>
<dbReference type="InterPro" id="IPR052523">
    <property type="entry name" value="Trichothecene_AcTrans"/>
</dbReference>
<dbReference type="PANTHER" id="PTHR42791:SF1">
    <property type="entry name" value="N-ACETYLTRANSFERASE DOMAIN-CONTAINING PROTEIN"/>
    <property type="match status" value="1"/>
</dbReference>
<dbReference type="GO" id="GO:0016747">
    <property type="term" value="F:acyltransferase activity, transferring groups other than amino-acyl groups"/>
    <property type="evidence" value="ECO:0007669"/>
    <property type="project" value="InterPro"/>
</dbReference>
<protein>
    <recommendedName>
        <fullName evidence="2">N-acetyltransferase domain-containing protein</fullName>
    </recommendedName>
</protein>